<sequence>MLVNKDNALEILKSDVTDFLYPFKMGGEFNIVKYKKLILTLNDITRIYKSEELLPKKLLSEIYLTAEGISNESLYIKNFDLGSMAKEIMEKYYMLLSGESVDDPKPEVGRII</sequence>
<accession>A0A447QDF7</accession>
<dbReference type="AlphaFoldDB" id="A0A447QDF7"/>
<reference evidence="1 2" key="1">
    <citation type="submission" date="2018-12" db="EMBL/GenBank/DDBJ databases">
        <authorList>
            <consortium name="Pathogen Informatics"/>
        </authorList>
    </citation>
    <scope>NUCLEOTIDE SEQUENCE [LARGE SCALE GENOMIC DNA]</scope>
    <source>
        <strain evidence="1 2">NCTC9419</strain>
    </source>
</reference>
<evidence type="ECO:0000313" key="2">
    <source>
        <dbReference type="Proteomes" id="UP000271603"/>
    </source>
</evidence>
<protein>
    <submittedName>
        <fullName evidence="1">Uncharacterized protein</fullName>
    </submittedName>
</protein>
<dbReference type="EMBL" id="LR134155">
    <property type="protein sequence ID" value="VEA67966.1"/>
    <property type="molecule type" value="Genomic_DNA"/>
</dbReference>
<proteinExistence type="predicted"/>
<dbReference type="Proteomes" id="UP000271603">
    <property type="component" value="Chromosome"/>
</dbReference>
<gene>
    <name evidence="1" type="ORF">NCTC9419_00164</name>
</gene>
<organism evidence="1 2">
    <name type="scientific">Serratia rubidaea</name>
    <name type="common">Serratia marinorubra</name>
    <dbReference type="NCBI Taxonomy" id="61652"/>
    <lineage>
        <taxon>Bacteria</taxon>
        <taxon>Pseudomonadati</taxon>
        <taxon>Pseudomonadota</taxon>
        <taxon>Gammaproteobacteria</taxon>
        <taxon>Enterobacterales</taxon>
        <taxon>Yersiniaceae</taxon>
        <taxon>Serratia</taxon>
    </lineage>
</organism>
<evidence type="ECO:0000313" key="1">
    <source>
        <dbReference type="EMBL" id="VEA67966.1"/>
    </source>
</evidence>
<name>A0A447QDF7_SERRU</name>